<dbReference type="Proteomes" id="UP000320216">
    <property type="component" value="Chromosome"/>
</dbReference>
<name>A0A5B8M313_9MICO</name>
<protein>
    <submittedName>
        <fullName evidence="2">Universal stress protein</fullName>
    </submittedName>
</protein>
<dbReference type="Pfam" id="PF00582">
    <property type="entry name" value="Usp"/>
    <property type="match status" value="1"/>
</dbReference>
<evidence type="ECO:0000259" key="1">
    <source>
        <dbReference type="Pfam" id="PF00582"/>
    </source>
</evidence>
<evidence type="ECO:0000313" key="3">
    <source>
        <dbReference type="Proteomes" id="UP000320216"/>
    </source>
</evidence>
<dbReference type="InterPro" id="IPR006016">
    <property type="entry name" value="UspA"/>
</dbReference>
<proteinExistence type="predicted"/>
<dbReference type="InterPro" id="IPR014729">
    <property type="entry name" value="Rossmann-like_a/b/a_fold"/>
</dbReference>
<dbReference type="OrthoDB" id="3213322at2"/>
<evidence type="ECO:0000313" key="2">
    <source>
        <dbReference type="EMBL" id="QDZ14339.1"/>
    </source>
</evidence>
<keyword evidence="3" id="KW-1185">Reference proteome</keyword>
<dbReference type="KEGG" id="huw:FPZ11_05780"/>
<dbReference type="SUPFAM" id="SSF52402">
    <property type="entry name" value="Adenine nucleotide alpha hydrolases-like"/>
    <property type="match status" value="1"/>
</dbReference>
<dbReference type="CDD" id="cd00293">
    <property type="entry name" value="USP-like"/>
    <property type="match status" value="1"/>
</dbReference>
<reference evidence="2 3" key="1">
    <citation type="submission" date="2019-07" db="EMBL/GenBank/DDBJ databases">
        <title>Full genome sequence of Humibacter sp. WJ7-1.</title>
        <authorList>
            <person name="Im W.-T."/>
        </authorList>
    </citation>
    <scope>NUCLEOTIDE SEQUENCE [LARGE SCALE GENOMIC DNA]</scope>
    <source>
        <strain evidence="2 3">WJ7-1</strain>
    </source>
</reference>
<sequence>MSVNDDSGRPRLVVGVVREQPDDVVREAIRFAEMLGASLEIATVDPTSYTTGHNPDGSVAAFSIDPDSAELITEEFNPDFAAHLGTILESAGVPWKLHALAGDPAHELARLAHEMDALAIVVGTRKPGLRTTAHEFFNGSVAVHLAHRQHHPVIVVPLHPAAQGERLPWE</sequence>
<dbReference type="RefSeq" id="WP_146319136.1">
    <property type="nucleotide sequence ID" value="NZ_CP042305.1"/>
</dbReference>
<dbReference type="Gene3D" id="3.40.50.620">
    <property type="entry name" value="HUPs"/>
    <property type="match status" value="1"/>
</dbReference>
<accession>A0A5B8M313</accession>
<gene>
    <name evidence="2" type="ORF">FPZ11_05780</name>
</gene>
<organism evidence="2 3">
    <name type="scientific">Humibacter ginsenosidimutans</name>
    <dbReference type="NCBI Taxonomy" id="2599293"/>
    <lineage>
        <taxon>Bacteria</taxon>
        <taxon>Bacillati</taxon>
        <taxon>Actinomycetota</taxon>
        <taxon>Actinomycetes</taxon>
        <taxon>Micrococcales</taxon>
        <taxon>Microbacteriaceae</taxon>
        <taxon>Humibacter</taxon>
    </lineage>
</organism>
<dbReference type="EMBL" id="CP042305">
    <property type="protein sequence ID" value="QDZ14339.1"/>
    <property type="molecule type" value="Genomic_DNA"/>
</dbReference>
<dbReference type="AlphaFoldDB" id="A0A5B8M313"/>
<feature type="domain" description="UspA" evidence="1">
    <location>
        <begin position="11"/>
        <end position="157"/>
    </location>
</feature>